<keyword evidence="2" id="KW-0813">Transport</keyword>
<evidence type="ECO:0000313" key="14">
    <source>
        <dbReference type="Proteomes" id="UP001596270"/>
    </source>
</evidence>
<feature type="domain" description="ABC transmembrane type-1" evidence="12">
    <location>
        <begin position="51"/>
        <end position="356"/>
    </location>
</feature>
<feature type="transmembrane region" description="Helical" evidence="10">
    <location>
        <begin position="297"/>
        <end position="321"/>
    </location>
</feature>
<evidence type="ECO:0000256" key="7">
    <source>
        <dbReference type="ARBA" id="ARBA00022989"/>
    </source>
</evidence>
<dbReference type="Pfam" id="PF06472">
    <property type="entry name" value="ABC_membrane_2"/>
    <property type="match status" value="1"/>
</dbReference>
<keyword evidence="6 13" id="KW-0067">ATP-binding</keyword>
<dbReference type="SUPFAM" id="SSF52540">
    <property type="entry name" value="P-loop containing nucleoside triphosphate hydrolases"/>
    <property type="match status" value="1"/>
</dbReference>
<keyword evidence="4 10" id="KW-0812">Transmembrane</keyword>
<dbReference type="SUPFAM" id="SSF90123">
    <property type="entry name" value="ABC transporter transmembrane region"/>
    <property type="match status" value="1"/>
</dbReference>
<feature type="region of interest" description="Disordered" evidence="9">
    <location>
        <begin position="605"/>
        <end position="624"/>
    </location>
</feature>
<organism evidence="13 14">
    <name type="scientific">Polaromonas aquatica</name>
    <dbReference type="NCBI Taxonomy" id="332657"/>
    <lineage>
        <taxon>Bacteria</taxon>
        <taxon>Pseudomonadati</taxon>
        <taxon>Pseudomonadota</taxon>
        <taxon>Betaproteobacteria</taxon>
        <taxon>Burkholderiales</taxon>
        <taxon>Comamonadaceae</taxon>
        <taxon>Polaromonas</taxon>
    </lineage>
</organism>
<feature type="transmembrane region" description="Helical" evidence="10">
    <location>
        <begin position="177"/>
        <end position="200"/>
    </location>
</feature>
<accession>A0ABW1TYB4</accession>
<name>A0ABW1TYB4_9BURK</name>
<evidence type="ECO:0000256" key="10">
    <source>
        <dbReference type="SAM" id="Phobius"/>
    </source>
</evidence>
<dbReference type="InterPro" id="IPR050835">
    <property type="entry name" value="ABC_transporter_sub-D"/>
</dbReference>
<dbReference type="InterPro" id="IPR017871">
    <property type="entry name" value="ABC_transporter-like_CS"/>
</dbReference>
<dbReference type="InterPro" id="IPR027417">
    <property type="entry name" value="P-loop_NTPase"/>
</dbReference>
<dbReference type="GO" id="GO:0005524">
    <property type="term" value="F:ATP binding"/>
    <property type="evidence" value="ECO:0007669"/>
    <property type="project" value="UniProtKB-KW"/>
</dbReference>
<dbReference type="Proteomes" id="UP001596270">
    <property type="component" value="Unassembled WGS sequence"/>
</dbReference>
<evidence type="ECO:0000259" key="12">
    <source>
        <dbReference type="PROSITE" id="PS50929"/>
    </source>
</evidence>
<evidence type="ECO:0000259" key="11">
    <source>
        <dbReference type="PROSITE" id="PS50893"/>
    </source>
</evidence>
<comment type="caution">
    <text evidence="13">The sequence shown here is derived from an EMBL/GenBank/DDBJ whole genome shotgun (WGS) entry which is preliminary data.</text>
</comment>
<keyword evidence="7 10" id="KW-1133">Transmembrane helix</keyword>
<dbReference type="PROSITE" id="PS00211">
    <property type="entry name" value="ABC_TRANSPORTER_1"/>
    <property type="match status" value="1"/>
</dbReference>
<gene>
    <name evidence="13" type="ORF">ACFQND_15655</name>
</gene>
<dbReference type="PANTHER" id="PTHR11384:SF59">
    <property type="entry name" value="LYSOSOMAL COBALAMIN TRANSPORTER ABCD4"/>
    <property type="match status" value="1"/>
</dbReference>
<sequence>MSASPMNPTTSTGTGITGKLSAFRQFCTRVWALSAPYFKSEDKWKARGLLLAIIVLNLAAVYMLVLLNDWNRVFYDALQNKNEAVFWTQLGRFTYLAFAFIIIAVYRFYLTQLLQVRWRAWMTANYLQRWLADHAFYSLELARFSGTQQTTADNPDQRIQEDINLFTTYSISLSMGLLNAVVTLVSFVGILWSLSGAFAFTLGGTSYNIPGFMVWMAVLYCVVGSVITHYIGRPQIRLNFLQQRYEADFRHHMVRVREYSEAIALDKGEPVERAQLDTRFSTVLANYLALIRKQKNLVWFTNFFGQAAVVFPFIVAAPRFFSGAIQLGELMQISSAFGRVQDSLSWLVDNYSSLAAWRATTDRLTSFEDNISAAAQQTRAQIATNSIADSQNPATASGTLSASDLTVSLPTGLTLLSGVALQASPGDSVLFKGPSGSGKSTLFRTFAGIWPFAKGRSQLPPETMFIPQRPYFPDGRLRDALAYPEPAAQYSDEALQRALADALLPQLASRLDDSDAWSQKLSGGEQQRLAIARVLLKKPSWVFADEATAALDEVSEKTLYEKLQAHVRAVHGGMVSIAHRPSVAAFHSRQWELVKQPDGSAAQYTLKESTLPDNALPPTPLKST</sequence>
<dbReference type="PROSITE" id="PS50893">
    <property type="entry name" value="ABC_TRANSPORTER_2"/>
    <property type="match status" value="1"/>
</dbReference>
<feature type="transmembrane region" description="Helical" evidence="10">
    <location>
        <begin position="212"/>
        <end position="232"/>
    </location>
</feature>
<dbReference type="Pfam" id="PF00005">
    <property type="entry name" value="ABC_tran"/>
    <property type="match status" value="1"/>
</dbReference>
<dbReference type="InterPro" id="IPR003439">
    <property type="entry name" value="ABC_transporter-like_ATP-bd"/>
</dbReference>
<keyword evidence="8 10" id="KW-0472">Membrane</keyword>
<evidence type="ECO:0000256" key="4">
    <source>
        <dbReference type="ARBA" id="ARBA00022692"/>
    </source>
</evidence>
<dbReference type="PROSITE" id="PS50929">
    <property type="entry name" value="ABC_TM1F"/>
    <property type="match status" value="1"/>
</dbReference>
<protein>
    <submittedName>
        <fullName evidence="13">ABC transporter ATP-binding protein/permease</fullName>
    </submittedName>
</protein>
<evidence type="ECO:0000256" key="3">
    <source>
        <dbReference type="ARBA" id="ARBA00022475"/>
    </source>
</evidence>
<feature type="transmembrane region" description="Helical" evidence="10">
    <location>
        <begin position="87"/>
        <end position="109"/>
    </location>
</feature>
<dbReference type="Gene3D" id="1.20.1560.10">
    <property type="entry name" value="ABC transporter type 1, transmembrane domain"/>
    <property type="match status" value="1"/>
</dbReference>
<evidence type="ECO:0000256" key="8">
    <source>
        <dbReference type="ARBA" id="ARBA00023136"/>
    </source>
</evidence>
<dbReference type="CDD" id="cd03223">
    <property type="entry name" value="ABCD_peroxisomal_ALDP"/>
    <property type="match status" value="1"/>
</dbReference>
<evidence type="ECO:0000256" key="6">
    <source>
        <dbReference type="ARBA" id="ARBA00022840"/>
    </source>
</evidence>
<evidence type="ECO:0000256" key="1">
    <source>
        <dbReference type="ARBA" id="ARBA00004651"/>
    </source>
</evidence>
<feature type="compositionally biased region" description="Pro residues" evidence="9">
    <location>
        <begin position="615"/>
        <end position="624"/>
    </location>
</feature>
<keyword evidence="5" id="KW-0547">Nucleotide-binding</keyword>
<dbReference type="InterPro" id="IPR003593">
    <property type="entry name" value="AAA+_ATPase"/>
</dbReference>
<feature type="domain" description="ABC transporter" evidence="11">
    <location>
        <begin position="400"/>
        <end position="623"/>
    </location>
</feature>
<evidence type="ECO:0000256" key="2">
    <source>
        <dbReference type="ARBA" id="ARBA00022448"/>
    </source>
</evidence>
<proteinExistence type="predicted"/>
<dbReference type="InterPro" id="IPR011527">
    <property type="entry name" value="ABC1_TM_dom"/>
</dbReference>
<keyword evidence="14" id="KW-1185">Reference proteome</keyword>
<dbReference type="PANTHER" id="PTHR11384">
    <property type="entry name" value="ATP-BINDING CASSETTE, SUB-FAMILY D MEMBER"/>
    <property type="match status" value="1"/>
</dbReference>
<keyword evidence="3" id="KW-1003">Cell membrane</keyword>
<comment type="subcellular location">
    <subcellularLocation>
        <location evidence="1">Cell membrane</location>
        <topology evidence="1">Multi-pass membrane protein</topology>
    </subcellularLocation>
</comment>
<dbReference type="Gene3D" id="3.40.50.300">
    <property type="entry name" value="P-loop containing nucleotide triphosphate hydrolases"/>
    <property type="match status" value="1"/>
</dbReference>
<evidence type="ECO:0000313" key="13">
    <source>
        <dbReference type="EMBL" id="MFC6282661.1"/>
    </source>
</evidence>
<dbReference type="SMART" id="SM00382">
    <property type="entry name" value="AAA"/>
    <property type="match status" value="1"/>
</dbReference>
<feature type="transmembrane region" description="Helical" evidence="10">
    <location>
        <begin position="48"/>
        <end position="67"/>
    </location>
</feature>
<dbReference type="InterPro" id="IPR036640">
    <property type="entry name" value="ABC1_TM_sf"/>
</dbReference>
<reference evidence="14" key="1">
    <citation type="journal article" date="2019" name="Int. J. Syst. Evol. Microbiol.">
        <title>The Global Catalogue of Microorganisms (GCM) 10K type strain sequencing project: providing services to taxonomists for standard genome sequencing and annotation.</title>
        <authorList>
            <consortium name="The Broad Institute Genomics Platform"/>
            <consortium name="The Broad Institute Genome Sequencing Center for Infectious Disease"/>
            <person name="Wu L."/>
            <person name="Ma J."/>
        </authorList>
    </citation>
    <scope>NUCLEOTIDE SEQUENCE [LARGE SCALE GENOMIC DNA]</scope>
    <source>
        <strain evidence="14">CCUG 39402</strain>
    </source>
</reference>
<evidence type="ECO:0000256" key="9">
    <source>
        <dbReference type="SAM" id="MobiDB-lite"/>
    </source>
</evidence>
<evidence type="ECO:0000256" key="5">
    <source>
        <dbReference type="ARBA" id="ARBA00022741"/>
    </source>
</evidence>
<dbReference type="EMBL" id="JBHSRS010000079">
    <property type="protein sequence ID" value="MFC6282661.1"/>
    <property type="molecule type" value="Genomic_DNA"/>
</dbReference>
<dbReference type="RefSeq" id="WP_371434835.1">
    <property type="nucleotide sequence ID" value="NZ_JBHSRS010000079.1"/>
</dbReference>